<dbReference type="EMBL" id="CP119313">
    <property type="protein sequence ID" value="WEK20397.1"/>
    <property type="molecule type" value="Genomic_DNA"/>
</dbReference>
<gene>
    <name evidence="1" type="ORF">P0Y49_04500</name>
</gene>
<dbReference type="InterPro" id="IPR048012">
    <property type="entry name" value="BfmA-like_N"/>
</dbReference>
<evidence type="ECO:0000313" key="1">
    <source>
        <dbReference type="EMBL" id="WEK20397.1"/>
    </source>
</evidence>
<evidence type="ECO:0000313" key="2">
    <source>
        <dbReference type="Proteomes" id="UP001214530"/>
    </source>
</evidence>
<proteinExistence type="predicted"/>
<name>A0AAJ5WCX4_9SPHI</name>
<sequence>MATRDNYTKSLRFSVETDAKLGKLAIKYGYSKFQFFNQMVEYFHRTKKDPTDINDELLKRTLSRNHDAYTSFIKTQEKVLLIPMHQSVERMIRNQEQIVKYFNEQVLNANKELLKQQQGQNQKTKETDNQLKQIIGHLQSRKKLKEQFLYLFETYVKSRENLGTFKTREREELTTQTRKQIQEL</sequence>
<reference evidence="1" key="1">
    <citation type="submission" date="2023-03" db="EMBL/GenBank/DDBJ databases">
        <title>Andean soil-derived lignocellulolytic bacterial consortium as a source of novel taxa and putative plastic-active enzymes.</title>
        <authorList>
            <person name="Diaz-Garcia L."/>
            <person name="Chuvochina M."/>
            <person name="Feuerriegel G."/>
            <person name="Bunk B."/>
            <person name="Sproer C."/>
            <person name="Streit W.R."/>
            <person name="Rodriguez L.M."/>
            <person name="Overmann J."/>
            <person name="Jimenez D.J."/>
        </authorList>
    </citation>
    <scope>NUCLEOTIDE SEQUENCE</scope>
    <source>
        <strain evidence="1">MAG 3858</strain>
    </source>
</reference>
<organism evidence="1 2">
    <name type="scientific">Candidatus Pedobacter colombiensis</name>
    <dbReference type="NCBI Taxonomy" id="3121371"/>
    <lineage>
        <taxon>Bacteria</taxon>
        <taxon>Pseudomonadati</taxon>
        <taxon>Bacteroidota</taxon>
        <taxon>Sphingobacteriia</taxon>
        <taxon>Sphingobacteriales</taxon>
        <taxon>Sphingobacteriaceae</taxon>
        <taxon>Pedobacter</taxon>
    </lineage>
</organism>
<dbReference type="AlphaFoldDB" id="A0AAJ5WCX4"/>
<protein>
    <submittedName>
        <fullName evidence="1">BfmA/BtgA family mobilization protein</fullName>
    </submittedName>
</protein>
<dbReference type="Proteomes" id="UP001214530">
    <property type="component" value="Chromosome"/>
</dbReference>
<accession>A0AAJ5WCX4</accession>
<dbReference type="NCBIfam" id="NF041200">
    <property type="entry name" value="mob_BfmA_Nterm"/>
    <property type="match status" value="1"/>
</dbReference>